<evidence type="ECO:0000256" key="6">
    <source>
        <dbReference type="ARBA" id="ARBA00023242"/>
    </source>
</evidence>
<dbReference type="SMART" id="SM00268">
    <property type="entry name" value="ACTIN"/>
    <property type="match status" value="1"/>
</dbReference>
<dbReference type="FunFam" id="3.90.640.10:FF:000014">
    <property type="entry name" value="Putative actin-related protein 6"/>
    <property type="match status" value="1"/>
</dbReference>
<dbReference type="Gene3D" id="2.30.36.70">
    <property type="entry name" value="Actin, Chain A, domain 2"/>
    <property type="match status" value="1"/>
</dbReference>
<proteinExistence type="inferred from homology"/>
<dbReference type="GO" id="GO:0005856">
    <property type="term" value="C:cytoskeleton"/>
    <property type="evidence" value="ECO:0007669"/>
    <property type="project" value="UniProtKB-SubCell"/>
</dbReference>
<evidence type="ECO:0000256" key="4">
    <source>
        <dbReference type="ARBA" id="ARBA00022490"/>
    </source>
</evidence>
<dbReference type="InterPro" id="IPR004000">
    <property type="entry name" value="Actin"/>
</dbReference>
<dbReference type="OMA" id="FFEEYEC"/>
<evidence type="ECO:0000313" key="9">
    <source>
        <dbReference type="Proteomes" id="UP000007110"/>
    </source>
</evidence>
<dbReference type="PANTHER" id="PTHR11937">
    <property type="entry name" value="ACTIN"/>
    <property type="match status" value="1"/>
</dbReference>
<keyword evidence="4" id="KW-0963">Cytoplasm</keyword>
<reference evidence="8" key="2">
    <citation type="submission" date="2021-01" db="UniProtKB">
        <authorList>
            <consortium name="EnsemblMetazoa"/>
        </authorList>
    </citation>
    <scope>IDENTIFICATION</scope>
</reference>
<dbReference type="EnsemblMetazoa" id="XM_783365">
    <property type="protein sequence ID" value="XP_788458"/>
    <property type="gene ID" value="LOC583459"/>
</dbReference>
<dbReference type="CDD" id="cd10210">
    <property type="entry name" value="ASKHA_NBD_Arp6"/>
    <property type="match status" value="1"/>
</dbReference>
<dbReference type="Gene3D" id="3.90.640.10">
    <property type="entry name" value="Actin, Chain A, domain 4"/>
    <property type="match status" value="1"/>
</dbReference>
<evidence type="ECO:0000313" key="8">
    <source>
        <dbReference type="EnsemblMetazoa" id="XP_788458"/>
    </source>
</evidence>
<dbReference type="OrthoDB" id="6220758at2759"/>
<sequence>MAAPTVILDNGAYHVKIGLASDKDPRHIPNCISKSKSERRKQFIGNQIEDCRDLSALYYMLPFQKGYLVNWDVQRQVWDYMFGKELLGLECPDTTAVVTEPYFNFSSIQEAMNEIFFEEYQFKALLRINAGTLSAHKRKSENPEHRCCLIVDSGYSFTHIAPYYNSQKVAEAIFRVNVGGKLLTNHLKEIISYRQLHVMDETYVMNQVKEDVCYVSSQFYKDMEIAKLKGKENTVCREYVLPDFHTVKRGFVKEDGSKQKPNEQIVRMNNERFAVPEILFHPSDISIQEKGISEAIVHSISATPKEMHPHLYRNIVLTGGNCAFPGVKERVEKDVRSLAPVEYDVQVTLPPNPVTYAWEGGKTMTESKEFSKLTVSKKQYEEEGQNICFDKFDV</sequence>
<reference evidence="9" key="1">
    <citation type="submission" date="2015-02" db="EMBL/GenBank/DDBJ databases">
        <title>Genome sequencing for Strongylocentrotus purpuratus.</title>
        <authorList>
            <person name="Murali S."/>
            <person name="Liu Y."/>
            <person name="Vee V."/>
            <person name="English A."/>
            <person name="Wang M."/>
            <person name="Skinner E."/>
            <person name="Han Y."/>
            <person name="Muzny D.M."/>
            <person name="Worley K.C."/>
            <person name="Gibbs R.A."/>
        </authorList>
    </citation>
    <scope>NUCLEOTIDE SEQUENCE</scope>
</reference>
<evidence type="ECO:0000256" key="5">
    <source>
        <dbReference type="ARBA" id="ARBA00023212"/>
    </source>
</evidence>
<dbReference type="InterPro" id="IPR043129">
    <property type="entry name" value="ATPase_NBD"/>
</dbReference>
<evidence type="ECO:0000256" key="2">
    <source>
        <dbReference type="ARBA" id="ARBA00004245"/>
    </source>
</evidence>
<dbReference type="AlphaFoldDB" id="A0A7M7TGP6"/>
<dbReference type="Proteomes" id="UP000007110">
    <property type="component" value="Unassembled WGS sequence"/>
</dbReference>
<comment type="subcellular location">
    <subcellularLocation>
        <location evidence="2">Cytoplasm</location>
        <location evidence="2">Cytoskeleton</location>
    </subcellularLocation>
    <subcellularLocation>
        <location evidence="1">Nucleus</location>
    </subcellularLocation>
</comment>
<dbReference type="InParanoid" id="A0A7M7TGP6"/>
<dbReference type="CTD" id="64431"/>
<evidence type="ECO:0000256" key="3">
    <source>
        <dbReference type="ARBA" id="ARBA00005665"/>
    </source>
</evidence>
<organism evidence="8 9">
    <name type="scientific">Strongylocentrotus purpuratus</name>
    <name type="common">Purple sea urchin</name>
    <dbReference type="NCBI Taxonomy" id="7668"/>
    <lineage>
        <taxon>Eukaryota</taxon>
        <taxon>Metazoa</taxon>
        <taxon>Echinodermata</taxon>
        <taxon>Eleutherozoa</taxon>
        <taxon>Echinozoa</taxon>
        <taxon>Echinoidea</taxon>
        <taxon>Euechinoidea</taxon>
        <taxon>Echinacea</taxon>
        <taxon>Camarodonta</taxon>
        <taxon>Echinidea</taxon>
        <taxon>Strongylocentrotidae</taxon>
        <taxon>Strongylocentrotus</taxon>
    </lineage>
</organism>
<evidence type="ECO:0000256" key="1">
    <source>
        <dbReference type="ARBA" id="ARBA00004123"/>
    </source>
</evidence>
<keyword evidence="9" id="KW-1185">Reference proteome</keyword>
<keyword evidence="5" id="KW-0206">Cytoskeleton</keyword>
<evidence type="ECO:0000256" key="7">
    <source>
        <dbReference type="ARBA" id="ARBA00074635"/>
    </source>
</evidence>
<dbReference type="FunFam" id="2.30.36.70:FF:000003">
    <property type="entry name" value="Actin-related protein 6"/>
    <property type="match status" value="1"/>
</dbReference>
<dbReference type="Pfam" id="PF00022">
    <property type="entry name" value="Actin"/>
    <property type="match status" value="1"/>
</dbReference>
<dbReference type="GeneID" id="583459"/>
<comment type="similarity">
    <text evidence="3">Belongs to the actin family. ARP6 subfamily.</text>
</comment>
<dbReference type="Gene3D" id="3.30.420.40">
    <property type="match status" value="2"/>
</dbReference>
<name>A0A7M7TGP6_STRPU</name>
<keyword evidence="6" id="KW-0539">Nucleus</keyword>
<dbReference type="KEGG" id="spu:583459"/>
<dbReference type="GO" id="GO:0000812">
    <property type="term" value="C:Swr1 complex"/>
    <property type="evidence" value="ECO:0000318"/>
    <property type="project" value="GO_Central"/>
</dbReference>
<accession>A0A7M7TGP6</accession>
<dbReference type="RefSeq" id="XP_788458.3">
    <property type="nucleotide sequence ID" value="XM_783365.5"/>
</dbReference>
<dbReference type="GO" id="GO:0031491">
    <property type="term" value="F:nucleosome binding"/>
    <property type="evidence" value="ECO:0000318"/>
    <property type="project" value="GO_Central"/>
</dbReference>
<dbReference type="SUPFAM" id="SSF53067">
    <property type="entry name" value="Actin-like ATPase domain"/>
    <property type="match status" value="2"/>
</dbReference>
<protein>
    <recommendedName>
        <fullName evidence="7">Actin-related protein 6</fullName>
    </recommendedName>
</protein>